<gene>
    <name evidence="2" type="primary">DCL1_6</name>
    <name evidence="2" type="ORF">g.55833</name>
</gene>
<feature type="region of interest" description="Disordered" evidence="1">
    <location>
        <begin position="17"/>
        <end position="38"/>
    </location>
</feature>
<reference evidence="2" key="1">
    <citation type="submission" date="2015-07" db="EMBL/GenBank/DDBJ databases">
        <title>Transcriptome Assembly of Anthurium amnicola.</title>
        <authorList>
            <person name="Suzuki J."/>
        </authorList>
    </citation>
    <scope>NUCLEOTIDE SEQUENCE</scope>
</reference>
<sequence length="185" mass="20332">RPCVGGSAAFVWQHPTPPRAFHTLTRPRRPPAPASTASSKTLAPFLVRAIHINPPSPPSSSSAPKTLPLAERRTTPLIPTVRRVFADRIAGQGKEDWSGREVSETACGDTRCCRWGSPKKPFLTWPEELRFLWAVSAGGEVLELLAGDREHRKVEGRVKGRHELRKKGVVNPRGLWSEDSPPLGS</sequence>
<accession>A0A1D1Z6J9</accession>
<evidence type="ECO:0000313" key="2">
    <source>
        <dbReference type="EMBL" id="JAT62550.1"/>
    </source>
</evidence>
<dbReference type="EMBL" id="GDJX01005386">
    <property type="protein sequence ID" value="JAT62550.1"/>
    <property type="molecule type" value="Transcribed_RNA"/>
</dbReference>
<feature type="non-terminal residue" evidence="2">
    <location>
        <position position="1"/>
    </location>
</feature>
<protein>
    <submittedName>
        <fullName evidence="2">Endoribonuclease Dicer 1</fullName>
    </submittedName>
</protein>
<proteinExistence type="predicted"/>
<evidence type="ECO:0000256" key="1">
    <source>
        <dbReference type="SAM" id="MobiDB-lite"/>
    </source>
</evidence>
<dbReference type="AlphaFoldDB" id="A0A1D1Z6J9"/>
<feature type="region of interest" description="Disordered" evidence="1">
    <location>
        <begin position="157"/>
        <end position="185"/>
    </location>
</feature>
<name>A0A1D1Z6J9_9ARAE</name>
<organism evidence="2">
    <name type="scientific">Anthurium amnicola</name>
    <dbReference type="NCBI Taxonomy" id="1678845"/>
    <lineage>
        <taxon>Eukaryota</taxon>
        <taxon>Viridiplantae</taxon>
        <taxon>Streptophyta</taxon>
        <taxon>Embryophyta</taxon>
        <taxon>Tracheophyta</taxon>
        <taxon>Spermatophyta</taxon>
        <taxon>Magnoliopsida</taxon>
        <taxon>Liliopsida</taxon>
        <taxon>Araceae</taxon>
        <taxon>Pothoideae</taxon>
        <taxon>Potheae</taxon>
        <taxon>Anthurium</taxon>
    </lineage>
</organism>
<feature type="compositionally biased region" description="Basic residues" evidence="1">
    <location>
        <begin position="159"/>
        <end position="168"/>
    </location>
</feature>